<accession>A0A0B6TI22</accession>
<evidence type="ECO:0000313" key="3">
    <source>
        <dbReference type="Proteomes" id="UP000031928"/>
    </source>
</evidence>
<dbReference type="Gene3D" id="3.40.50.1240">
    <property type="entry name" value="Phosphoglycerate mutase-like"/>
    <property type="match status" value="1"/>
</dbReference>
<evidence type="ECO:0000256" key="1">
    <source>
        <dbReference type="SAM" id="MobiDB-lite"/>
    </source>
</evidence>
<dbReference type="OrthoDB" id="9810154at2"/>
<dbReference type="InterPro" id="IPR029033">
    <property type="entry name" value="His_PPase_superfam"/>
</dbReference>
<keyword evidence="3" id="KW-1185">Reference proteome</keyword>
<dbReference type="InterPro" id="IPR013078">
    <property type="entry name" value="His_Pase_superF_clade-1"/>
</dbReference>
<dbReference type="HOGENOM" id="CLU_084603_2_1_11"/>
<dbReference type="KEGG" id="cmq:B840_10140"/>
<evidence type="ECO:0000313" key="2">
    <source>
        <dbReference type="EMBL" id="AJK69612.1"/>
    </source>
</evidence>
<dbReference type="PANTHER" id="PTHR47623:SF1">
    <property type="entry name" value="OS09G0287300 PROTEIN"/>
    <property type="match status" value="1"/>
</dbReference>
<organism evidence="2 3">
    <name type="scientific">Corynebacterium marinum DSM 44953</name>
    <dbReference type="NCBI Taxonomy" id="1224162"/>
    <lineage>
        <taxon>Bacteria</taxon>
        <taxon>Bacillati</taxon>
        <taxon>Actinomycetota</taxon>
        <taxon>Actinomycetes</taxon>
        <taxon>Mycobacteriales</taxon>
        <taxon>Corynebacteriaceae</taxon>
        <taxon>Corynebacterium</taxon>
    </lineage>
</organism>
<name>A0A0B6TI22_9CORY</name>
<protein>
    <recommendedName>
        <fullName evidence="4">Phosphohistidine phosphatase</fullName>
    </recommendedName>
</protein>
<dbReference type="PANTHER" id="PTHR47623">
    <property type="entry name" value="OS09G0287300 PROTEIN"/>
    <property type="match status" value="1"/>
</dbReference>
<dbReference type="Proteomes" id="UP000031928">
    <property type="component" value="Chromosome"/>
</dbReference>
<dbReference type="Pfam" id="PF00300">
    <property type="entry name" value="His_Phos_1"/>
    <property type="match status" value="1"/>
</dbReference>
<dbReference type="STRING" id="1224162.B840_10140"/>
<proteinExistence type="predicted"/>
<dbReference type="SUPFAM" id="SSF53254">
    <property type="entry name" value="Phosphoglycerate mutase-like"/>
    <property type="match status" value="1"/>
</dbReference>
<gene>
    <name evidence="2" type="ORF">B840_10140</name>
</gene>
<evidence type="ECO:0008006" key="4">
    <source>
        <dbReference type="Google" id="ProtNLM"/>
    </source>
</evidence>
<dbReference type="CDD" id="cd07067">
    <property type="entry name" value="HP_PGM_like"/>
    <property type="match status" value="1"/>
</dbReference>
<dbReference type="EMBL" id="CP007790">
    <property type="protein sequence ID" value="AJK69612.1"/>
    <property type="molecule type" value="Genomic_DNA"/>
</dbReference>
<sequence>MPTPHRLVVMRHAKSSWSAPEPDHLRPLKKRGKRDGLAAGQWLADHLGPLDRVLSSPSARTRQTWERARAGGATAGEVTFHDHLYGEGAGAFTRLLRKLPESTGTALVLGHWPDVEELTRSLAPRDGHPGWESMDRKFPTSAIAVLEIPVQWAELAPGVATLVDYVVPRG</sequence>
<dbReference type="AlphaFoldDB" id="A0A0B6TI22"/>
<feature type="region of interest" description="Disordered" evidence="1">
    <location>
        <begin position="11"/>
        <end position="33"/>
    </location>
</feature>
<reference evidence="2 3" key="1">
    <citation type="submission" date="2014-05" db="EMBL/GenBank/DDBJ databases">
        <title>Complete genome sequence of Corynebacterium marinum DSM 44953.</title>
        <authorList>
            <person name="Schaffert L."/>
            <person name="Albersmeier A."/>
            <person name="Kalinowski J."/>
            <person name="Ruckert C."/>
        </authorList>
    </citation>
    <scope>NUCLEOTIDE SEQUENCE [LARGE SCALE GENOMIC DNA]</scope>
    <source>
        <strain evidence="2 3">DSM 44953</strain>
    </source>
</reference>
<dbReference type="RefSeq" id="WP_042622010.1">
    <property type="nucleotide sequence ID" value="NZ_CP007790.1"/>
</dbReference>